<proteinExistence type="predicted"/>
<gene>
    <name evidence="1" type="ORF">HMPREF0682_2597</name>
</gene>
<dbReference type="AlphaFoldDB" id="U2QNU5"/>
<keyword evidence="2" id="KW-1185">Reference proteome</keyword>
<reference evidence="1" key="1">
    <citation type="submission" date="2013-08" db="EMBL/GenBank/DDBJ databases">
        <authorList>
            <person name="Durkin A.S."/>
            <person name="Haft D.R."/>
            <person name="McCorrison J."/>
            <person name="Torralba M."/>
            <person name="Gillis M."/>
            <person name="Haft D.H."/>
            <person name="Methe B."/>
            <person name="Sutton G."/>
            <person name="Nelson K.E."/>
        </authorList>
    </citation>
    <scope>NUCLEOTIDE SEQUENCE [LARGE SCALE GENOMIC DNA]</scope>
    <source>
        <strain evidence="1">F0233</strain>
    </source>
</reference>
<accession>U2QNU5</accession>
<protein>
    <submittedName>
        <fullName evidence="1">Uncharacterized protein</fullName>
    </submittedName>
</protein>
<dbReference type="GeneID" id="95360939"/>
<organism evidence="1 2">
    <name type="scientific">Propionibacterium acidifaciens F0233</name>
    <dbReference type="NCBI Taxonomy" id="553198"/>
    <lineage>
        <taxon>Bacteria</taxon>
        <taxon>Bacillati</taxon>
        <taxon>Actinomycetota</taxon>
        <taxon>Actinomycetes</taxon>
        <taxon>Propionibacteriales</taxon>
        <taxon>Propionibacteriaceae</taxon>
        <taxon>Propionibacterium</taxon>
    </lineage>
</organism>
<dbReference type="RefSeq" id="WP_021797232.1">
    <property type="nucleotide sequence ID" value="NZ_ACVN02000141.1"/>
</dbReference>
<evidence type="ECO:0000313" key="2">
    <source>
        <dbReference type="Proteomes" id="UP000017052"/>
    </source>
</evidence>
<evidence type="ECO:0000313" key="1">
    <source>
        <dbReference type="EMBL" id="ERK58186.1"/>
    </source>
</evidence>
<comment type="caution">
    <text evidence="1">The sequence shown here is derived from an EMBL/GenBank/DDBJ whole genome shotgun (WGS) entry which is preliminary data.</text>
</comment>
<dbReference type="OrthoDB" id="5144898at2"/>
<dbReference type="EMBL" id="ACVN02000141">
    <property type="protein sequence ID" value="ERK58186.1"/>
    <property type="molecule type" value="Genomic_DNA"/>
</dbReference>
<sequence>MRMTGHDAAPPTREELRQLRALRGRAPHVIAHGRGEGVLAVALRDALAVRREGRWSQVGWQSIQHGSWAEDEGRLAWELVDGTRDAVVLPGAGLLPGAFMERVQASVLVQERVEVPGGGSVVLSGRRNPDGTGGVTWMAEPSARVAMDDPAVQEFIVGQGERLAAEYGL</sequence>
<dbReference type="Proteomes" id="UP000017052">
    <property type="component" value="Unassembled WGS sequence"/>
</dbReference>
<name>U2QNU5_9ACTN</name>